<evidence type="ECO:0000313" key="4">
    <source>
        <dbReference type="Proteomes" id="UP000601055"/>
    </source>
</evidence>
<evidence type="ECO:0000313" key="3">
    <source>
        <dbReference type="EMBL" id="MBB2145915.1"/>
    </source>
</evidence>
<dbReference type="PANTHER" id="PTHR21621">
    <property type="entry name" value="RIBOSOMAL PROTEIN S6 MODIFICATION PROTEIN"/>
    <property type="match status" value="1"/>
</dbReference>
<evidence type="ECO:0000259" key="2">
    <source>
        <dbReference type="PROSITE" id="PS50975"/>
    </source>
</evidence>
<reference evidence="3" key="1">
    <citation type="submission" date="2019-11" db="EMBL/GenBank/DDBJ databases">
        <title>Description of Pedobacter sp. LMG 31464T.</title>
        <authorList>
            <person name="Carlier A."/>
            <person name="Qi S."/>
            <person name="Vandamme P."/>
        </authorList>
    </citation>
    <scope>NUCLEOTIDE SEQUENCE</scope>
    <source>
        <strain evidence="3">LMG 31464</strain>
    </source>
</reference>
<dbReference type="Proteomes" id="UP000601055">
    <property type="component" value="Unassembled WGS sequence"/>
</dbReference>
<dbReference type="PROSITE" id="PS50975">
    <property type="entry name" value="ATP_GRASP"/>
    <property type="match status" value="1"/>
</dbReference>
<dbReference type="Pfam" id="PF21360">
    <property type="entry name" value="PylC-like_N"/>
    <property type="match status" value="1"/>
</dbReference>
<dbReference type="AlphaFoldDB" id="A0A923DZE1"/>
<dbReference type="Gene3D" id="3.30.1490.20">
    <property type="entry name" value="ATP-grasp fold, A domain"/>
    <property type="match status" value="1"/>
</dbReference>
<organism evidence="3 4">
    <name type="scientific">Pedobacter planticolens</name>
    <dbReference type="NCBI Taxonomy" id="2679964"/>
    <lineage>
        <taxon>Bacteria</taxon>
        <taxon>Pseudomonadati</taxon>
        <taxon>Bacteroidota</taxon>
        <taxon>Sphingobacteriia</taxon>
        <taxon>Sphingobacteriales</taxon>
        <taxon>Sphingobacteriaceae</taxon>
        <taxon>Pedobacter</taxon>
    </lineage>
</organism>
<dbReference type="Gene3D" id="3.30.470.20">
    <property type="entry name" value="ATP-grasp fold, B domain"/>
    <property type="match status" value="1"/>
</dbReference>
<dbReference type="GO" id="GO:0005737">
    <property type="term" value="C:cytoplasm"/>
    <property type="evidence" value="ECO:0007669"/>
    <property type="project" value="TreeGrafter"/>
</dbReference>
<dbReference type="SUPFAM" id="SSF56059">
    <property type="entry name" value="Glutathione synthetase ATP-binding domain-like"/>
    <property type="match status" value="1"/>
</dbReference>
<evidence type="ECO:0000256" key="1">
    <source>
        <dbReference type="PROSITE-ProRule" id="PRU00409"/>
    </source>
</evidence>
<keyword evidence="1" id="KW-0067">ATP-binding</keyword>
<feature type="domain" description="ATP-grasp" evidence="2">
    <location>
        <begin position="121"/>
        <end position="298"/>
    </location>
</feature>
<protein>
    <submittedName>
        <fullName evidence="3">ATP-grasp domain-containing protein</fullName>
    </submittedName>
</protein>
<keyword evidence="1" id="KW-0547">Nucleotide-binding</keyword>
<dbReference type="GO" id="GO:0005524">
    <property type="term" value="F:ATP binding"/>
    <property type="evidence" value="ECO:0007669"/>
    <property type="project" value="UniProtKB-UniRule"/>
</dbReference>
<accession>A0A923DZE1</accession>
<dbReference type="InterPro" id="IPR048764">
    <property type="entry name" value="PylC_N"/>
</dbReference>
<dbReference type="EMBL" id="WNXD01000002">
    <property type="protein sequence ID" value="MBB2145915.1"/>
    <property type="molecule type" value="Genomic_DNA"/>
</dbReference>
<sequence>MSKYNILITGTGGCGVGEGLYKSLKPLKDYNVFSCNSSDNSLYLFDDPTTSFIVPPASHHDYCKCLINICKTHQISVVLPGSEQELVVLVNNRNLFSLEGVVIFANTAEVINTYDNKWETFVSLKALNVKTPDTTIDIDDKSFFMRNSYPIIVKPIYGNASKNVFIVETKEELKCISAYLGFKKIDFVIQEYVGSAKEEYTISVLSDLSGNFLGSIVLKRILAGGFSQYIECESFDELDRIAQQVAKSVNSKGPLNIQCRIMNGELYVFEINPRFSGTSPFRALLGFNEADILFKKMFLDVNVFNRDKIQTGSFGVRGFQEKVYLKSIKSQLQINS</sequence>
<keyword evidence="4" id="KW-1185">Reference proteome</keyword>
<dbReference type="NCBIfam" id="NF009402">
    <property type="entry name" value="PRK12767.1-1"/>
    <property type="match status" value="1"/>
</dbReference>
<dbReference type="Gene3D" id="3.40.50.20">
    <property type="match status" value="1"/>
</dbReference>
<dbReference type="GO" id="GO:0043774">
    <property type="term" value="F:coenzyme F420-2 alpha-glutamyl ligase activity"/>
    <property type="evidence" value="ECO:0007669"/>
    <property type="project" value="TreeGrafter"/>
</dbReference>
<name>A0A923DZE1_9SPHI</name>
<comment type="caution">
    <text evidence="3">The sequence shown here is derived from an EMBL/GenBank/DDBJ whole genome shotgun (WGS) entry which is preliminary data.</text>
</comment>
<proteinExistence type="predicted"/>
<gene>
    <name evidence="3" type="ORF">GM921_10485</name>
</gene>
<dbReference type="RefSeq" id="WP_182922594.1">
    <property type="nucleotide sequence ID" value="NZ_WNXD01000002.1"/>
</dbReference>
<dbReference type="InterPro" id="IPR013815">
    <property type="entry name" value="ATP_grasp_subdomain_1"/>
</dbReference>
<dbReference type="Pfam" id="PF02655">
    <property type="entry name" value="ATP-grasp_3"/>
    <property type="match status" value="1"/>
</dbReference>
<dbReference type="PANTHER" id="PTHR21621:SF2">
    <property type="entry name" value="COENZYME GAMMA-F420-2:ALPHA-L-GLUTAMATE LIGASE"/>
    <property type="match status" value="1"/>
</dbReference>
<dbReference type="GO" id="GO:0046872">
    <property type="term" value="F:metal ion binding"/>
    <property type="evidence" value="ECO:0007669"/>
    <property type="project" value="InterPro"/>
</dbReference>
<dbReference type="InterPro" id="IPR011761">
    <property type="entry name" value="ATP-grasp"/>
</dbReference>
<dbReference type="InterPro" id="IPR003806">
    <property type="entry name" value="ATP-grasp_PylC-type"/>
</dbReference>